<proteinExistence type="predicted"/>
<dbReference type="AlphaFoldDB" id="A0A318D4G8"/>
<dbReference type="SUPFAM" id="SSF55961">
    <property type="entry name" value="Bet v1-like"/>
    <property type="match status" value="1"/>
</dbReference>
<name>A0A318D4G8_9GAMM</name>
<dbReference type="Pfam" id="PF08982">
    <property type="entry name" value="AtaL"/>
    <property type="match status" value="1"/>
</dbReference>
<sequence>MKFEHLVQINDLTDKGTPNLSKQQLWDGLLCRAFEPEKFLIGLESSDIKKVSETHLKRKLDLPGVVVHDQVKVYEKRDEIIYTIEPNDTVEEGKLTMTIEEPEPESLFVRFSYCTKYRIGLGDELPYDDFVQQAYLLTDIDTIKIIRSFSFN</sequence>
<accession>A0A318D4G8</accession>
<reference evidence="1 2" key="1">
    <citation type="submission" date="2018-05" db="EMBL/GenBank/DDBJ databases">
        <title>Kangiella spongicola genome sequence.</title>
        <authorList>
            <person name="Maclea K.S."/>
            <person name="Goen A.E."/>
            <person name="Kelley C."/>
            <person name="Underriner A."/>
            <person name="Silverwood T."/>
            <person name="Trachtenberg A.M."/>
        </authorList>
    </citation>
    <scope>NUCLEOTIDE SEQUENCE [LARGE SCALE GENOMIC DNA]</scope>
    <source>
        <strain evidence="1 2">ATCC BAA-2076</strain>
    </source>
</reference>
<protein>
    <submittedName>
        <fullName evidence="1">DUF1857 domain-containing protein</fullName>
    </submittedName>
</protein>
<evidence type="ECO:0000313" key="1">
    <source>
        <dbReference type="EMBL" id="PXF62765.1"/>
    </source>
</evidence>
<gene>
    <name evidence="1" type="ORF">DL796_10595</name>
</gene>
<comment type="caution">
    <text evidence="1">The sequence shown here is derived from an EMBL/GenBank/DDBJ whole genome shotgun (WGS) entry which is preliminary data.</text>
</comment>
<organism evidence="1 2">
    <name type="scientific">Kangiella spongicola</name>
    <dbReference type="NCBI Taxonomy" id="796379"/>
    <lineage>
        <taxon>Bacteria</taxon>
        <taxon>Pseudomonadati</taxon>
        <taxon>Pseudomonadota</taxon>
        <taxon>Gammaproteobacteria</taxon>
        <taxon>Kangiellales</taxon>
        <taxon>Kangiellaceae</taxon>
        <taxon>Kangiella</taxon>
    </lineage>
</organism>
<dbReference type="Proteomes" id="UP000247689">
    <property type="component" value="Unassembled WGS sequence"/>
</dbReference>
<dbReference type="RefSeq" id="WP_110201673.1">
    <property type="nucleotide sequence ID" value="NZ_QICH01000003.1"/>
</dbReference>
<keyword evidence="2" id="KW-1185">Reference proteome</keyword>
<dbReference type="Gene3D" id="3.30.530.20">
    <property type="match status" value="1"/>
</dbReference>
<dbReference type="InterPro" id="IPR023393">
    <property type="entry name" value="START-like_dom_sf"/>
</dbReference>
<evidence type="ECO:0000313" key="2">
    <source>
        <dbReference type="Proteomes" id="UP000247689"/>
    </source>
</evidence>
<dbReference type="EMBL" id="QICH01000003">
    <property type="protein sequence ID" value="PXF62765.1"/>
    <property type="molecule type" value="Genomic_DNA"/>
</dbReference>
<dbReference type="InterPro" id="IPR015075">
    <property type="entry name" value="AtaL"/>
</dbReference>
<dbReference type="OrthoDB" id="6367327at2"/>